<evidence type="ECO:0000313" key="6">
    <source>
        <dbReference type="Proteomes" id="UP000192907"/>
    </source>
</evidence>
<dbReference type="PROSITE" id="PS51257">
    <property type="entry name" value="PROKAR_LIPOPROTEIN"/>
    <property type="match status" value="1"/>
</dbReference>
<reference evidence="6" key="1">
    <citation type="submission" date="2017-04" db="EMBL/GenBank/DDBJ databases">
        <authorList>
            <person name="Varghese N."/>
            <person name="Submissions S."/>
        </authorList>
    </citation>
    <scope>NUCLEOTIDE SEQUENCE [LARGE SCALE GENOMIC DNA]</scope>
    <source>
        <strain evidence="6">RKEM611</strain>
    </source>
</reference>
<evidence type="ECO:0000256" key="3">
    <source>
        <dbReference type="PROSITE-ProRule" id="PRU00433"/>
    </source>
</evidence>
<dbReference type="Pfam" id="PF07635">
    <property type="entry name" value="PSCyt1"/>
    <property type="match status" value="1"/>
</dbReference>
<gene>
    <name evidence="5" type="ORF">SAMN06296036_108154</name>
</gene>
<protein>
    <submittedName>
        <fullName evidence="5">Planctomycete cytochrome C</fullName>
    </submittedName>
</protein>
<keyword evidence="2 3" id="KW-0408">Iron</keyword>
<dbReference type="GO" id="GO:0009055">
    <property type="term" value="F:electron transfer activity"/>
    <property type="evidence" value="ECO:0007669"/>
    <property type="project" value="InterPro"/>
</dbReference>
<keyword evidence="1 3" id="KW-0479">Metal-binding</keyword>
<dbReference type="Proteomes" id="UP000192907">
    <property type="component" value="Unassembled WGS sequence"/>
</dbReference>
<name>A0A1Y6BSL9_9BACT</name>
<dbReference type="OrthoDB" id="9811281at2"/>
<dbReference type="GO" id="GO:0046872">
    <property type="term" value="F:metal ion binding"/>
    <property type="evidence" value="ECO:0007669"/>
    <property type="project" value="UniProtKB-KW"/>
</dbReference>
<evidence type="ECO:0000256" key="2">
    <source>
        <dbReference type="ARBA" id="ARBA00023004"/>
    </source>
</evidence>
<dbReference type="InterPro" id="IPR009056">
    <property type="entry name" value="Cyt_c-like_dom"/>
</dbReference>
<organism evidence="5 6">
    <name type="scientific">Pseudobacteriovorax antillogorgiicola</name>
    <dbReference type="NCBI Taxonomy" id="1513793"/>
    <lineage>
        <taxon>Bacteria</taxon>
        <taxon>Pseudomonadati</taxon>
        <taxon>Bdellovibrionota</taxon>
        <taxon>Oligoflexia</taxon>
        <taxon>Oligoflexales</taxon>
        <taxon>Pseudobacteriovoracaceae</taxon>
        <taxon>Pseudobacteriovorax</taxon>
    </lineage>
</organism>
<keyword evidence="6" id="KW-1185">Reference proteome</keyword>
<dbReference type="EMBL" id="FWZT01000008">
    <property type="protein sequence ID" value="SMF26478.1"/>
    <property type="molecule type" value="Genomic_DNA"/>
</dbReference>
<dbReference type="PROSITE" id="PS51007">
    <property type="entry name" value="CYTC"/>
    <property type="match status" value="1"/>
</dbReference>
<keyword evidence="3" id="KW-0349">Heme</keyword>
<accession>A0A1Y6BSL9</accession>
<dbReference type="STRING" id="1513793.SAMN06296036_108154"/>
<feature type="domain" description="Cytochrome c" evidence="4">
    <location>
        <begin position="49"/>
        <end position="133"/>
    </location>
</feature>
<dbReference type="InterPro" id="IPR011429">
    <property type="entry name" value="Cyt_c_Planctomycete-type"/>
</dbReference>
<evidence type="ECO:0000313" key="5">
    <source>
        <dbReference type="EMBL" id="SMF26478.1"/>
    </source>
</evidence>
<evidence type="ECO:0000256" key="1">
    <source>
        <dbReference type="ARBA" id="ARBA00022723"/>
    </source>
</evidence>
<evidence type="ECO:0000259" key="4">
    <source>
        <dbReference type="PROSITE" id="PS51007"/>
    </source>
</evidence>
<proteinExistence type="predicted"/>
<dbReference type="AlphaFoldDB" id="A0A1Y6BSL9"/>
<dbReference type="RefSeq" id="WP_132318846.1">
    <property type="nucleotide sequence ID" value="NZ_FWZT01000008.1"/>
</dbReference>
<sequence>MGRRHLFGASLCLSVLACKPQTKAHIISSTNTVEKLIVEEVSSDQVAVSLEAQALTILETQCASCHNFNNAQGGFGSILDVEEMIKSGKYIVPGNPAESTIFNRLAPEGNMPPSGEFADEDRQVLEKWITEITIEEVIPLSTEDEIKTIRADLEQNVAAGNRSFVRYFSLQNQNNAGLSSEQRDSMLKALAKTLNSLSSTTTVKAPLVLDEQKNIVRIDLRDYGFDVASFEAIINEFYPFAISQVPFGNDPVQATIAENHSFLAQEIGSTNFRIRMDWFVATATLPELYKRFLGLPPTLQELDVQLGVDAISNITNNLVIRSGFRNSGVSSQNRIIERHVSSNNLPYWISYDFADNNEGQQNIFNFPLGPVGAGFDEKAFDHDGGEVIFQLPNGLFGYYLNLADGTAIDKGPTNIVRQINGPSQFFQAIVNGMSCMSCHGQGLLPKKDDIRGFAAAAQNFSQAEKVKIADLFVPETVMNQAIAEDNQRYFESLKGLGISPLEPDPINNAYQHYNKALFKKDVQAELGFDDNTFNTMVQTEPFRTAWVSIFYNSGSITRQEFNLLYGEAIRAFGNGREWTEPTSGDHLITPDCMVADPASMSTCTFSLLPEPPVVEDPAAADQAAAAGDGA</sequence>
<dbReference type="GO" id="GO:0020037">
    <property type="term" value="F:heme binding"/>
    <property type="evidence" value="ECO:0007669"/>
    <property type="project" value="InterPro"/>
</dbReference>